<dbReference type="HAMAP" id="MF_01321">
    <property type="entry name" value="RNApol_bact_RpoB"/>
    <property type="match status" value="1"/>
</dbReference>
<dbReference type="SUPFAM" id="SSF64484">
    <property type="entry name" value="beta and beta-prime subunits of DNA dependent RNA-polymerase"/>
    <property type="match status" value="1"/>
</dbReference>
<dbReference type="GO" id="GO:0003677">
    <property type="term" value="F:DNA binding"/>
    <property type="evidence" value="ECO:0007669"/>
    <property type="project" value="UniProtKB-UniRule"/>
</dbReference>
<proteinExistence type="inferred from homology"/>
<dbReference type="CDD" id="cd00653">
    <property type="entry name" value="RNA_pol_B_RPB2"/>
    <property type="match status" value="1"/>
</dbReference>
<evidence type="ECO:0000256" key="2">
    <source>
        <dbReference type="ARBA" id="ARBA00022679"/>
    </source>
</evidence>
<dbReference type="InterPro" id="IPR007121">
    <property type="entry name" value="RNA_pol_bsu_CS"/>
</dbReference>
<evidence type="ECO:0000256" key="7">
    <source>
        <dbReference type="RuleBase" id="RU000434"/>
    </source>
</evidence>
<reference evidence="15 16" key="2">
    <citation type="submission" date="2019-09" db="EMBL/GenBank/DDBJ databases">
        <authorList>
            <person name="Jin C."/>
        </authorList>
    </citation>
    <scope>NUCLEOTIDE SEQUENCE [LARGE SCALE GENOMIC DNA]</scope>
    <source>
        <strain evidence="15 16">BN140041</strain>
    </source>
</reference>
<comment type="function">
    <text evidence="6 8">DNA-dependent RNA polymerase catalyzes the transcription of DNA into RNA using the four ribonucleoside triphosphates as substrates.</text>
</comment>
<dbReference type="Pfam" id="PF04560">
    <property type="entry name" value="RNA_pol_Rpb2_7"/>
    <property type="match status" value="1"/>
</dbReference>
<evidence type="ECO:0000259" key="14">
    <source>
        <dbReference type="Pfam" id="PF10385"/>
    </source>
</evidence>
<gene>
    <name evidence="6 15" type="primary">rpoB</name>
    <name evidence="15" type="ORF">F0U47_05830</name>
</gene>
<keyword evidence="4 6" id="KW-0804">Transcription</keyword>
<evidence type="ECO:0000256" key="5">
    <source>
        <dbReference type="ARBA" id="ARBA00048552"/>
    </source>
</evidence>
<protein>
    <recommendedName>
        <fullName evidence="6 8">DNA-directed RNA polymerase subunit beta</fullName>
        <shortName evidence="6">RNAP subunit beta</shortName>
        <ecNumber evidence="6 8">2.7.7.6</ecNumber>
    </recommendedName>
    <alternativeName>
        <fullName evidence="6">RNA polymerase subunit beta</fullName>
    </alternativeName>
    <alternativeName>
        <fullName evidence="6">Transcriptase subunit beta</fullName>
    </alternativeName>
</protein>
<dbReference type="InterPro" id="IPR019462">
    <property type="entry name" value="DNA-dir_RNA_pol_bsu_external_1"/>
</dbReference>
<evidence type="ECO:0000313" key="16">
    <source>
        <dbReference type="Proteomes" id="UP000324351"/>
    </source>
</evidence>
<accession>A0A5B1M7E7</accession>
<dbReference type="InterPro" id="IPR007641">
    <property type="entry name" value="RNA_pol_Rpb2_7"/>
</dbReference>
<dbReference type="Gene3D" id="2.40.270.10">
    <property type="entry name" value="DNA-directed RNA polymerase, subunit 2, domain 6"/>
    <property type="match status" value="1"/>
</dbReference>
<dbReference type="Gene3D" id="2.40.50.150">
    <property type="match status" value="1"/>
</dbReference>
<dbReference type="Pfam" id="PF04561">
    <property type="entry name" value="RNA_pol_Rpb2_2"/>
    <property type="match status" value="1"/>
</dbReference>
<feature type="domain" description="RNA polymerase Rpb2" evidence="13">
    <location>
        <begin position="447"/>
        <end position="515"/>
    </location>
</feature>
<dbReference type="Gene3D" id="3.90.1110.10">
    <property type="entry name" value="RNA polymerase Rpb2, domain 2"/>
    <property type="match status" value="1"/>
</dbReference>
<evidence type="ECO:0000259" key="13">
    <source>
        <dbReference type="Pfam" id="PF04565"/>
    </source>
</evidence>
<dbReference type="InterPro" id="IPR007644">
    <property type="entry name" value="RNA_pol_bsu_protrusion"/>
</dbReference>
<evidence type="ECO:0000259" key="12">
    <source>
        <dbReference type="Pfam" id="PF04563"/>
    </source>
</evidence>
<dbReference type="InterPro" id="IPR037033">
    <property type="entry name" value="DNA-dir_RNAP_su2_hyb_sf"/>
</dbReference>
<keyword evidence="2 6" id="KW-0808">Transferase</keyword>
<keyword evidence="16" id="KW-1185">Reference proteome</keyword>
<evidence type="ECO:0000256" key="4">
    <source>
        <dbReference type="ARBA" id="ARBA00023163"/>
    </source>
</evidence>
<dbReference type="InterPro" id="IPR014724">
    <property type="entry name" value="RNA_pol_RPB2_OB-fold"/>
</dbReference>
<dbReference type="Pfam" id="PF00562">
    <property type="entry name" value="RNA_pol_Rpb2_6"/>
    <property type="match status" value="1"/>
</dbReference>
<dbReference type="InterPro" id="IPR007120">
    <property type="entry name" value="DNA-dir_RNAP_su2_dom"/>
</dbReference>
<keyword evidence="3 6" id="KW-0548">Nucleotidyltransferase</keyword>
<evidence type="ECO:0000256" key="1">
    <source>
        <dbReference type="ARBA" id="ARBA00022478"/>
    </source>
</evidence>
<comment type="catalytic activity">
    <reaction evidence="5 6 8">
        <text>RNA(n) + a ribonucleoside 5'-triphosphate = RNA(n+1) + diphosphate</text>
        <dbReference type="Rhea" id="RHEA:21248"/>
        <dbReference type="Rhea" id="RHEA-COMP:14527"/>
        <dbReference type="Rhea" id="RHEA-COMP:17342"/>
        <dbReference type="ChEBI" id="CHEBI:33019"/>
        <dbReference type="ChEBI" id="CHEBI:61557"/>
        <dbReference type="ChEBI" id="CHEBI:140395"/>
        <dbReference type="EC" id="2.7.7.6"/>
    </reaction>
</comment>
<dbReference type="GO" id="GO:0003899">
    <property type="term" value="F:DNA-directed RNA polymerase activity"/>
    <property type="evidence" value="ECO:0007669"/>
    <property type="project" value="UniProtKB-UniRule"/>
</dbReference>
<keyword evidence="1 6" id="KW-0240">DNA-directed RNA polymerase</keyword>
<dbReference type="EC" id="2.7.7.6" evidence="6 8"/>
<dbReference type="InterPro" id="IPR007642">
    <property type="entry name" value="RNA_pol_Rpb2_2"/>
</dbReference>
<evidence type="ECO:0000259" key="9">
    <source>
        <dbReference type="Pfam" id="PF00562"/>
    </source>
</evidence>
<sequence>MWWARRHSKSEPVEGHLLAARTTPGKPRISFAKINEPLELPKLLSLQTDSFDWLVGNEAHQARVEARRAEGEDVSEKSGLTEIFEEISPIEDFSETMSLSFENPVFYDPKYTVDECKEKDLTYSAPLYVSAEFTNNETGEIKGQTVFMGDFPLMTPKGTFVINGTERVVVSQLVRSPGVYFERTADKTSDKDIYTAKLIPSRGAWLEFEIDKRDMVGVRLDRKRKQNVTVLLKALQAIAEDTGEAYDYEAVMAELRQYESIQLTEEKDNTQGPDDALLDIYRKLRPGEPPTREAALTLLRNYYFNPKRYDLAKVGRYKVNKKLGQREAFDQQTMTIADMVATIRYIVRLHNGDEEMVDNAGQVILDADGKPVPVGADDIDHFGNRRMRTVGELIQNQLRTGLARMERVVRERMTTQDVEAITPQSLINIRPVVAALKEFFGTSQLSQFMDQTNPIAGLTHKRRLSALGPGGLSRDRAGMEVRDVHPSHYGRMCPIETPEGPNIGLIGSLASYGRINPFGFVETPYRRVVNGKVTDQIDYLTADDEDRYVIAQANAALDKNGRFAEERVLVRLRQGEVSEIPGDDVDYMDVSPRQMVSVATALIPFLEHDDANRALMGANMQRQAVPLIRSDSPIVGTGIEFRAAVDAGDVLVADNAGVVQGVSADIVEVMNDDGTYQTYKLAKFRRSNQGTCINQRPLVATGDRLEVGSPIADGPCTDQAEMALGTNLLVAFMPWEGHNYEDAIILSQRLVQEDVLTSIHIEEHEVDARDTKLGPEEITRDIPNVSEEMLADLDERGIIRIGAEVTTGDILVGKVTPKGETELTPEERLLRAIFGEKAREVRDTSMKVPHGESGTVIGVRVFDREDGDELPPGVNQLVRVYVAQKRKISVGDKLAGRHGNKGVIAKILPVEDMPFMEDGTPVDVVLNPLGVPRRMNIGQILELHLGWLGKQGWHIDADLADQDWAQRLISIGADKAEPNTKLATPVFDGAREDEITGLLGSTLKNRDDERLIGEDGKARLFDGRSGEPFTDPVSVGYMYILKLHHLVDDKIHARSTGPYSMITQQPLGGKAQFGGQRFGEMEVWAMEAYGAAYALQELLTIKSDDVPGRVKVYEAIVKGENIPDSGIPESFKVLVKEMQSLCLNVEVLSQDGTAIEMRDAEEDVFRAAEELGIDLSRREPSSVEEV</sequence>
<dbReference type="GO" id="GO:0006351">
    <property type="term" value="P:DNA-templated transcription"/>
    <property type="evidence" value="ECO:0007669"/>
    <property type="project" value="UniProtKB-UniRule"/>
</dbReference>
<dbReference type="Gene3D" id="3.90.1800.10">
    <property type="entry name" value="RNA polymerase alpha subunit dimerisation domain"/>
    <property type="match status" value="1"/>
</dbReference>
<dbReference type="EMBL" id="VUJW01000002">
    <property type="protein sequence ID" value="KAA1428436.1"/>
    <property type="molecule type" value="Genomic_DNA"/>
</dbReference>
<evidence type="ECO:0000259" key="10">
    <source>
        <dbReference type="Pfam" id="PF04560"/>
    </source>
</evidence>
<dbReference type="Pfam" id="PF10385">
    <property type="entry name" value="RNA_pol_Rpb2_45"/>
    <property type="match status" value="1"/>
</dbReference>
<evidence type="ECO:0000256" key="3">
    <source>
        <dbReference type="ARBA" id="ARBA00022695"/>
    </source>
</evidence>
<evidence type="ECO:0000313" key="15">
    <source>
        <dbReference type="EMBL" id="KAA1428436.1"/>
    </source>
</evidence>
<comment type="similarity">
    <text evidence="6 7">Belongs to the RNA polymerase beta chain family.</text>
</comment>
<dbReference type="NCBIfam" id="NF001616">
    <property type="entry name" value="PRK00405.1"/>
    <property type="match status" value="1"/>
</dbReference>
<evidence type="ECO:0000256" key="8">
    <source>
        <dbReference type="RuleBase" id="RU363031"/>
    </source>
</evidence>
<dbReference type="Pfam" id="PF04563">
    <property type="entry name" value="RNA_pol_Rpb2_1"/>
    <property type="match status" value="1"/>
</dbReference>
<comment type="subunit">
    <text evidence="6 8">The RNAP catalytic core consists of 2 alpha, 1 beta, 1 beta' and 1 omega subunit. When a sigma factor is associated with the core the holoenzyme is formed, which can initiate transcription.</text>
</comment>
<dbReference type="GO" id="GO:0032549">
    <property type="term" value="F:ribonucleoside binding"/>
    <property type="evidence" value="ECO:0007669"/>
    <property type="project" value="InterPro"/>
</dbReference>
<dbReference type="PROSITE" id="PS01166">
    <property type="entry name" value="RNA_POL_BETA"/>
    <property type="match status" value="1"/>
</dbReference>
<comment type="caution">
    <text evidence="15">The sequence shown here is derived from an EMBL/GenBank/DDBJ whole genome shotgun (WGS) entry which is preliminary data.</text>
</comment>
<dbReference type="Pfam" id="PF04565">
    <property type="entry name" value="RNA_pol_Rpb2_3"/>
    <property type="match status" value="1"/>
</dbReference>
<reference evidence="15 16" key="1">
    <citation type="submission" date="2019-09" db="EMBL/GenBank/DDBJ databases">
        <title>Nocardioides panacisoli sp. nov., isolated from the soil of a ginseng field.</title>
        <authorList>
            <person name="Cho C."/>
        </authorList>
    </citation>
    <scope>NUCLEOTIDE SEQUENCE [LARGE SCALE GENOMIC DNA]</scope>
    <source>
        <strain evidence="15 16">BN140041</strain>
    </source>
</reference>
<dbReference type="AlphaFoldDB" id="A0A5B1M7E7"/>
<organism evidence="15 16">
    <name type="scientific">Nocardioides antri</name>
    <dbReference type="NCBI Taxonomy" id="2607659"/>
    <lineage>
        <taxon>Bacteria</taxon>
        <taxon>Bacillati</taxon>
        <taxon>Actinomycetota</taxon>
        <taxon>Actinomycetes</taxon>
        <taxon>Propionibacteriales</taxon>
        <taxon>Nocardioidaceae</taxon>
        <taxon>Nocardioides</taxon>
    </lineage>
</organism>
<name>A0A5B1M7E7_9ACTN</name>
<dbReference type="InterPro" id="IPR010243">
    <property type="entry name" value="RNA_pol_bsu_bac"/>
</dbReference>
<feature type="domain" description="DNA-directed RNA polymerase subunit 2 hybrid-binding" evidence="9">
    <location>
        <begin position="653"/>
        <end position="1072"/>
    </location>
</feature>
<dbReference type="NCBIfam" id="TIGR02013">
    <property type="entry name" value="rpoB"/>
    <property type="match status" value="1"/>
</dbReference>
<dbReference type="InterPro" id="IPR007645">
    <property type="entry name" value="RNA_pol_Rpb2_3"/>
</dbReference>
<dbReference type="InterPro" id="IPR015712">
    <property type="entry name" value="DNA-dir_RNA_pol_su2"/>
</dbReference>
<dbReference type="InterPro" id="IPR037034">
    <property type="entry name" value="RNA_pol_Rpb2_2_sf"/>
</dbReference>
<dbReference type="GO" id="GO:0000428">
    <property type="term" value="C:DNA-directed RNA polymerase complex"/>
    <property type="evidence" value="ECO:0007669"/>
    <property type="project" value="UniProtKB-KW"/>
</dbReference>
<dbReference type="Gene3D" id="2.40.50.100">
    <property type="match status" value="1"/>
</dbReference>
<dbReference type="Proteomes" id="UP000324351">
    <property type="component" value="Unassembled WGS sequence"/>
</dbReference>
<evidence type="ECO:0000256" key="6">
    <source>
        <dbReference type="HAMAP-Rule" id="MF_01321"/>
    </source>
</evidence>
<dbReference type="Gene3D" id="2.30.150.10">
    <property type="entry name" value="DNA-directed RNA polymerase, beta subunit, external 1 domain"/>
    <property type="match status" value="1"/>
</dbReference>
<feature type="domain" description="RNA polymerase Rpb2" evidence="11">
    <location>
        <begin position="175"/>
        <end position="353"/>
    </location>
</feature>
<evidence type="ECO:0000259" key="11">
    <source>
        <dbReference type="Pfam" id="PF04561"/>
    </source>
</evidence>
<dbReference type="InterPro" id="IPR042107">
    <property type="entry name" value="DNA-dir_RNA_pol_bsu_ext_1_sf"/>
</dbReference>
<dbReference type="PANTHER" id="PTHR20856">
    <property type="entry name" value="DNA-DIRECTED RNA POLYMERASE I SUBUNIT 2"/>
    <property type="match status" value="1"/>
</dbReference>
<feature type="domain" description="RNA polymerase Rpb2" evidence="10">
    <location>
        <begin position="1074"/>
        <end position="1148"/>
    </location>
</feature>
<feature type="domain" description="RNA polymerase beta subunit protrusion" evidence="12">
    <location>
        <begin position="43"/>
        <end position="432"/>
    </location>
</feature>
<dbReference type="Gene3D" id="3.90.1100.10">
    <property type="match status" value="1"/>
</dbReference>
<feature type="domain" description="DNA-directed RNA polymerase beta subunit external 1" evidence="14">
    <location>
        <begin position="525"/>
        <end position="591"/>
    </location>
</feature>